<dbReference type="InterPro" id="IPR036005">
    <property type="entry name" value="Creatinase/aminopeptidase-like"/>
</dbReference>
<dbReference type="SMART" id="SM01286">
    <property type="entry name" value="SPT16"/>
    <property type="match status" value="1"/>
</dbReference>
<keyword evidence="9 10" id="KW-0539">Nucleus</keyword>
<dbReference type="InterPro" id="IPR040258">
    <property type="entry name" value="Spt16"/>
</dbReference>
<dbReference type="InterPro" id="IPR029148">
    <property type="entry name" value="FACT-SPT16_Nlobe"/>
</dbReference>
<feature type="domain" description="FACT complex subunit SPT16 N-terminal lobe" evidence="13">
    <location>
        <begin position="6"/>
        <end position="160"/>
    </location>
</feature>
<dbReference type="SMART" id="SM01287">
    <property type="entry name" value="Rtt106"/>
    <property type="match status" value="1"/>
</dbReference>
<evidence type="ECO:0000256" key="1">
    <source>
        <dbReference type="ARBA" id="ARBA00010779"/>
    </source>
</evidence>
<feature type="compositionally biased region" description="Basic and acidic residues" evidence="12">
    <location>
        <begin position="1007"/>
        <end position="1016"/>
    </location>
</feature>
<feature type="domain" description="Histone chaperone RTT106/FACT complex subunit SPT16-like middle" evidence="15">
    <location>
        <begin position="813"/>
        <end position="904"/>
    </location>
</feature>
<organism evidence="16 17">
    <name type="scientific">Naegleria fowleri</name>
    <name type="common">Brain eating amoeba</name>
    <dbReference type="NCBI Taxonomy" id="5763"/>
    <lineage>
        <taxon>Eukaryota</taxon>
        <taxon>Discoba</taxon>
        <taxon>Heterolobosea</taxon>
        <taxon>Tetramitia</taxon>
        <taxon>Eutetramitia</taxon>
        <taxon>Vahlkampfiidae</taxon>
        <taxon>Naegleria</taxon>
    </lineage>
</organism>
<dbReference type="VEuPathDB" id="AmoebaDB:NF0007810"/>
<feature type="domain" description="FACT complex subunit SPT16 middle" evidence="14">
    <location>
        <begin position="544"/>
        <end position="695"/>
    </location>
</feature>
<evidence type="ECO:0000256" key="9">
    <source>
        <dbReference type="ARBA" id="ARBA00023242"/>
    </source>
</evidence>
<comment type="function">
    <text evidence="10">Component of the FACT complex, a general chromatin factor that acts to reorganize nucleosomes. The FACT complex is involved in multiple processes that require DNA as a template such as mRNA elongation, DNA replication and DNA repair. During transcription elongation the FACT complex acts as a histone chaperone that both destabilizes and restores nucleosomal structure. It facilitates the passage of RNA polymerase II and transcription by promoting the dissociation of one histone H2A-H2B dimer from the nucleosome, then subsequently promotes the reestablishment of the nucleosome following the passage of RNA polymerase II.</text>
</comment>
<keyword evidence="6 11" id="KW-0175">Coiled coil</keyword>
<dbReference type="Pfam" id="PF08644">
    <property type="entry name" value="SPT16"/>
    <property type="match status" value="1"/>
</dbReference>
<dbReference type="VEuPathDB" id="AmoebaDB:FDP41_002334"/>
<dbReference type="FunFam" id="2.30.29.210:FF:000001">
    <property type="entry name" value="FACT complex subunit spt16"/>
    <property type="match status" value="1"/>
</dbReference>
<feature type="region of interest" description="Disordered" evidence="12">
    <location>
        <begin position="493"/>
        <end position="516"/>
    </location>
</feature>
<dbReference type="RefSeq" id="XP_044563227.1">
    <property type="nucleotide sequence ID" value="XM_044705517.1"/>
</dbReference>
<evidence type="ECO:0000256" key="11">
    <source>
        <dbReference type="SAM" id="Coils"/>
    </source>
</evidence>
<dbReference type="AlphaFoldDB" id="A0A6A5BW48"/>
<evidence type="ECO:0000259" key="15">
    <source>
        <dbReference type="SMART" id="SM01287"/>
    </source>
</evidence>
<dbReference type="PANTHER" id="PTHR13980:SF15">
    <property type="entry name" value="FACT COMPLEX SUBUNIT SPT16"/>
    <property type="match status" value="1"/>
</dbReference>
<dbReference type="Pfam" id="PF14826">
    <property type="entry name" value="FACT-Spt16_Nlob"/>
    <property type="match status" value="1"/>
</dbReference>
<evidence type="ECO:0000256" key="6">
    <source>
        <dbReference type="ARBA" id="ARBA00023054"/>
    </source>
</evidence>
<accession>A0A6A5BW48</accession>
<dbReference type="SUPFAM" id="SSF55920">
    <property type="entry name" value="Creatinase/aminopeptidase"/>
    <property type="match status" value="1"/>
</dbReference>
<dbReference type="Proteomes" id="UP000444721">
    <property type="component" value="Unassembled WGS sequence"/>
</dbReference>
<sequence length="1034" mass="118855">MSDIQIDAVAFERRLARLFDHYDKHKDTLYENSTVFQIFMGGVNEDEKSEYVLHKLLLLWLIGYEFTETIVSFEPKTRTVHFFTSPKKVKILQGLPNPSDKIKIMEKDKKRTSSDFFASLSLGAHTVIGVIEGEKHTGALYKDYADTLKKHKTVDIKVAFLDLLASKEAEEVQIIKPSCQYTSKLFKKIVTDMEGIIDEGKEITHIDFAKKIEGVVTRAAGDMDLSLAFNPIIQSGGGYNLKLDFNDGNVKSDDHILKFDNIILMFGLRYKSYCSFVARTYFIDASREKEMDYEILYSVYDFLVKKKIRVGATLDSIYISAREFLRKKKPELVPYFSSKVGFGIGLQPCSSTLEIAEGNNTEITNNMTFVLQLGLENVPEPNNPPYTMYIADTIVVSTDDYVNEKNAVKDVEFHEECQILTRVKIEYSQVSYSIQDEDEVEEVEPEDIDEKFGQRQKRGAAIASGLVRGSNEATDSSVITEEERRKRQLALLQKKREEYAGNEGSSSTSARKKKQSIDEKFANGDLFSYKGVVPKNIALPSNQIVVDKRNHTVLLPINGAHVPFHIASIKNVSKTDEGEYVHLRINFNNTKQNFGKVYEPAKKFKDHVFIKEVSYRAKDSKRLESAMREILELRKQIGQEERDREFNEKNKEVEQPKLKLVSKGQKAPRLADIFMRPPGKKQVGVIEAHENGLRFSSNKGAKIDIMYSNIKHAFFQEAKNDIIVLIHFHLKHPVMIGKKSYQDVQFFTEVIEEFDHLVGRHRRQAVSEREAIEEEERERLLKIKLNKEFASFVKKVEEKSGIEFEIPFRNLEFSGVPSTGRSNVNLVPTVNCLVSLSESPFFVLTMDEVEIAHFERIKFGLKNFDLVFIMKDLTTYYTITSIPIEKLESIKDWLTDSNVLYFEGAQSLKWGPILKTIREEPNWDPYGEAGWNSFLMMSGEEAETDEEEGEHEDEYEPSSGEEEQEDDEEDEEMYIDSDDDEDDDFSAEEEEDAPTWEELENEAMEEDAQKRARDADISDDEEDYHKPKKNKKKK</sequence>
<dbReference type="OrthoDB" id="10251642at2759"/>
<dbReference type="Gene3D" id="2.30.29.210">
    <property type="entry name" value="FACT complex subunit Spt16p/Cdc68p"/>
    <property type="match status" value="1"/>
</dbReference>
<feature type="compositionally biased region" description="Acidic residues" evidence="12">
    <location>
        <begin position="436"/>
        <end position="449"/>
    </location>
</feature>
<comment type="subunit">
    <text evidence="10">Component of the FACT complex.</text>
</comment>
<comment type="similarity">
    <text evidence="1 10">Belongs to the peptidase M24 family. SPT16 subfamily.</text>
</comment>
<feature type="compositionally biased region" description="Acidic residues" evidence="12">
    <location>
        <begin position="940"/>
        <end position="1006"/>
    </location>
</feature>
<dbReference type="InterPro" id="IPR013953">
    <property type="entry name" value="FACT_SPT16_M"/>
</dbReference>
<feature type="region of interest" description="Disordered" evidence="12">
    <location>
        <begin position="940"/>
        <end position="1034"/>
    </location>
</feature>
<dbReference type="InterPro" id="IPR000994">
    <property type="entry name" value="Pept_M24"/>
</dbReference>
<feature type="region of interest" description="Disordered" evidence="12">
    <location>
        <begin position="436"/>
        <end position="455"/>
    </location>
</feature>
<evidence type="ECO:0000256" key="5">
    <source>
        <dbReference type="ARBA" id="ARBA00023015"/>
    </source>
</evidence>
<keyword evidence="7 10" id="KW-0804">Transcription</keyword>
<evidence type="ECO:0000259" key="14">
    <source>
        <dbReference type="SMART" id="SM01286"/>
    </source>
</evidence>
<dbReference type="InterPro" id="IPR029149">
    <property type="entry name" value="Creatin/AminoP/Spt16_N"/>
</dbReference>
<keyword evidence="2 10" id="KW-0158">Chromosome</keyword>
<keyword evidence="4 10" id="KW-0227">DNA damage</keyword>
<dbReference type="FunFam" id="2.30.29.30:FF:000017">
    <property type="entry name" value="FACT complex subunit SPT16"/>
    <property type="match status" value="1"/>
</dbReference>
<comment type="caution">
    <text evidence="16">The sequence shown here is derived from an EMBL/GenBank/DDBJ whole genome shotgun (WGS) entry which is preliminary data.</text>
</comment>
<dbReference type="InterPro" id="IPR011993">
    <property type="entry name" value="PH-like_dom_sf"/>
</dbReference>
<dbReference type="EMBL" id="VFQX01000029">
    <property type="protein sequence ID" value="KAF0978514.1"/>
    <property type="molecule type" value="Genomic_DNA"/>
</dbReference>
<evidence type="ECO:0000256" key="10">
    <source>
        <dbReference type="RuleBase" id="RU367052"/>
    </source>
</evidence>
<proteinExistence type="inferred from homology"/>
<reference evidence="16 17" key="1">
    <citation type="journal article" date="2019" name="Sci. Rep.">
        <title>Nanopore sequencing improves the draft genome of the human pathogenic amoeba Naegleria fowleri.</title>
        <authorList>
            <person name="Liechti N."/>
            <person name="Schurch N."/>
            <person name="Bruggmann R."/>
            <person name="Wittwer M."/>
        </authorList>
    </citation>
    <scope>NUCLEOTIDE SEQUENCE [LARGE SCALE GENOMIC DNA]</scope>
    <source>
        <strain evidence="16 17">ATCC 30894</strain>
    </source>
</reference>
<feature type="region of interest" description="Disordered" evidence="12">
    <location>
        <begin position="463"/>
        <end position="482"/>
    </location>
</feature>
<dbReference type="OMA" id="YHINTIP"/>
<dbReference type="Pfam" id="PF24824">
    <property type="entry name" value="PH_SPT16"/>
    <property type="match status" value="1"/>
</dbReference>
<dbReference type="Pfam" id="PF08512">
    <property type="entry name" value="Rttp106-like_middle"/>
    <property type="match status" value="1"/>
</dbReference>
<evidence type="ECO:0000313" key="17">
    <source>
        <dbReference type="Proteomes" id="UP000444721"/>
    </source>
</evidence>
<name>A0A6A5BW48_NAEFO</name>
<keyword evidence="17" id="KW-1185">Reference proteome</keyword>
<dbReference type="InterPro" id="IPR013719">
    <property type="entry name" value="RTT106/SPT16-like_middle_dom"/>
</dbReference>
<protein>
    <recommendedName>
        <fullName evidence="10">FACT complex subunit</fullName>
    </recommendedName>
</protein>
<dbReference type="VEuPathDB" id="AmoebaDB:NfTy_042440"/>
<dbReference type="GO" id="GO:0035101">
    <property type="term" value="C:FACT complex"/>
    <property type="evidence" value="ECO:0007669"/>
    <property type="project" value="UniProtKB-UniRule"/>
</dbReference>
<dbReference type="Gene3D" id="3.90.230.10">
    <property type="entry name" value="Creatinase/methionine aminopeptidase superfamily"/>
    <property type="match status" value="1"/>
</dbReference>
<dbReference type="GO" id="GO:0031491">
    <property type="term" value="F:nucleosome binding"/>
    <property type="evidence" value="ECO:0007669"/>
    <property type="project" value="TreeGrafter"/>
</dbReference>
<dbReference type="Gene3D" id="2.30.29.30">
    <property type="entry name" value="Pleckstrin-homology domain (PH domain)/Phosphotyrosine-binding domain (PTB)"/>
    <property type="match status" value="1"/>
</dbReference>
<dbReference type="SMART" id="SM01285">
    <property type="entry name" value="FACT-Spt16_Nlob"/>
    <property type="match status" value="1"/>
</dbReference>
<comment type="subcellular location">
    <subcellularLocation>
        <location evidence="10">Nucleus</location>
    </subcellularLocation>
    <subcellularLocation>
        <location evidence="10">Chromosome</location>
    </subcellularLocation>
</comment>
<dbReference type="GO" id="GO:0006368">
    <property type="term" value="P:transcription elongation by RNA polymerase II"/>
    <property type="evidence" value="ECO:0007669"/>
    <property type="project" value="TreeGrafter"/>
</dbReference>
<keyword evidence="3 10" id="KW-0235">DNA replication</keyword>
<evidence type="ECO:0000313" key="16">
    <source>
        <dbReference type="EMBL" id="KAF0978514.1"/>
    </source>
</evidence>
<evidence type="ECO:0000256" key="4">
    <source>
        <dbReference type="ARBA" id="ARBA00022763"/>
    </source>
</evidence>
<keyword evidence="8 10" id="KW-0234">DNA repair</keyword>
<evidence type="ECO:0000256" key="8">
    <source>
        <dbReference type="ARBA" id="ARBA00023204"/>
    </source>
</evidence>
<evidence type="ECO:0000256" key="7">
    <source>
        <dbReference type="ARBA" id="ARBA00023163"/>
    </source>
</evidence>
<gene>
    <name evidence="16" type="ORF">FDP41_002334</name>
</gene>
<evidence type="ECO:0000256" key="3">
    <source>
        <dbReference type="ARBA" id="ARBA00022705"/>
    </source>
</evidence>
<feature type="coiled-coil region" evidence="11">
    <location>
        <begin position="616"/>
        <end position="650"/>
    </location>
</feature>
<dbReference type="PANTHER" id="PTHR13980">
    <property type="entry name" value="CDC68 RELATED"/>
    <property type="match status" value="1"/>
</dbReference>
<evidence type="ECO:0000259" key="13">
    <source>
        <dbReference type="SMART" id="SM01285"/>
    </source>
</evidence>
<dbReference type="Gene3D" id="2.30.29.150">
    <property type="match status" value="1"/>
</dbReference>
<evidence type="ECO:0000256" key="12">
    <source>
        <dbReference type="SAM" id="MobiDB-lite"/>
    </source>
</evidence>
<dbReference type="Gene3D" id="3.40.350.10">
    <property type="entry name" value="Creatinase/prolidase N-terminal domain"/>
    <property type="match status" value="1"/>
</dbReference>
<keyword evidence="5 10" id="KW-0805">Transcription regulation</keyword>
<dbReference type="GeneID" id="68109552"/>
<dbReference type="GO" id="GO:0006281">
    <property type="term" value="P:DNA repair"/>
    <property type="evidence" value="ECO:0007669"/>
    <property type="project" value="UniProtKB-UniRule"/>
</dbReference>
<dbReference type="GO" id="GO:0006260">
    <property type="term" value="P:DNA replication"/>
    <property type="evidence" value="ECO:0007669"/>
    <property type="project" value="UniProtKB-KW"/>
</dbReference>
<evidence type="ECO:0000256" key="2">
    <source>
        <dbReference type="ARBA" id="ARBA00022454"/>
    </source>
</evidence>
<dbReference type="Pfam" id="PF00557">
    <property type="entry name" value="Peptidase_M24"/>
    <property type="match status" value="1"/>
</dbReference>
<dbReference type="InterPro" id="IPR056595">
    <property type="entry name" value="Fact-SPT16_PH"/>
</dbReference>